<dbReference type="EMBL" id="ML208829">
    <property type="protein sequence ID" value="TFK60109.1"/>
    <property type="molecule type" value="Genomic_DNA"/>
</dbReference>
<sequence length="287" mass="32524">MSNEDQAILPPELEEMIFSLCFQSDWKTCTTLPLVAKRVNQWLIPQIYRIAIFHSGERCSNPPTPGPRFPSQNLERHGEYVRHIMFHNSAGNDLTGLYNLPGTCLSWCPNVVNVALWTTNDQYDETLIHQLLRLHITHLSLDIGTFLSHLGTTIGGASVSFTWVTHLEIISKPLTPQPEEIKNLFPALTHLALNGSGRNKIEIVRDFLHCWEDKLEVLVWYRGVSSAPVPEVIPTTKYISLDDPRVVILWYGQLYLETWTAGAEGGLGIWRTADETVKKRRRGIVSS</sequence>
<protein>
    <submittedName>
        <fullName evidence="1">Uncharacterized protein</fullName>
    </submittedName>
</protein>
<gene>
    <name evidence="1" type="ORF">BDN72DRAFT_850860</name>
</gene>
<keyword evidence="2" id="KW-1185">Reference proteome</keyword>
<evidence type="ECO:0000313" key="2">
    <source>
        <dbReference type="Proteomes" id="UP000308600"/>
    </source>
</evidence>
<name>A0ACD3A494_9AGAR</name>
<evidence type="ECO:0000313" key="1">
    <source>
        <dbReference type="EMBL" id="TFK60109.1"/>
    </source>
</evidence>
<reference evidence="1 2" key="1">
    <citation type="journal article" date="2019" name="Nat. Ecol. Evol.">
        <title>Megaphylogeny resolves global patterns of mushroom evolution.</title>
        <authorList>
            <person name="Varga T."/>
            <person name="Krizsan K."/>
            <person name="Foldi C."/>
            <person name="Dima B."/>
            <person name="Sanchez-Garcia M."/>
            <person name="Sanchez-Ramirez S."/>
            <person name="Szollosi G.J."/>
            <person name="Szarkandi J.G."/>
            <person name="Papp V."/>
            <person name="Albert L."/>
            <person name="Andreopoulos W."/>
            <person name="Angelini C."/>
            <person name="Antonin V."/>
            <person name="Barry K.W."/>
            <person name="Bougher N.L."/>
            <person name="Buchanan P."/>
            <person name="Buyck B."/>
            <person name="Bense V."/>
            <person name="Catcheside P."/>
            <person name="Chovatia M."/>
            <person name="Cooper J."/>
            <person name="Damon W."/>
            <person name="Desjardin D."/>
            <person name="Finy P."/>
            <person name="Geml J."/>
            <person name="Haridas S."/>
            <person name="Hughes K."/>
            <person name="Justo A."/>
            <person name="Karasinski D."/>
            <person name="Kautmanova I."/>
            <person name="Kiss B."/>
            <person name="Kocsube S."/>
            <person name="Kotiranta H."/>
            <person name="LaButti K.M."/>
            <person name="Lechner B.E."/>
            <person name="Liimatainen K."/>
            <person name="Lipzen A."/>
            <person name="Lukacs Z."/>
            <person name="Mihaltcheva S."/>
            <person name="Morgado L.N."/>
            <person name="Niskanen T."/>
            <person name="Noordeloos M.E."/>
            <person name="Ohm R.A."/>
            <person name="Ortiz-Santana B."/>
            <person name="Ovrebo C."/>
            <person name="Racz N."/>
            <person name="Riley R."/>
            <person name="Savchenko A."/>
            <person name="Shiryaev A."/>
            <person name="Soop K."/>
            <person name="Spirin V."/>
            <person name="Szebenyi C."/>
            <person name="Tomsovsky M."/>
            <person name="Tulloss R.E."/>
            <person name="Uehling J."/>
            <person name="Grigoriev I.V."/>
            <person name="Vagvolgyi C."/>
            <person name="Papp T."/>
            <person name="Martin F.M."/>
            <person name="Miettinen O."/>
            <person name="Hibbett D.S."/>
            <person name="Nagy L.G."/>
        </authorList>
    </citation>
    <scope>NUCLEOTIDE SEQUENCE [LARGE SCALE GENOMIC DNA]</scope>
    <source>
        <strain evidence="1 2">NL-1719</strain>
    </source>
</reference>
<accession>A0ACD3A494</accession>
<proteinExistence type="predicted"/>
<organism evidence="1 2">
    <name type="scientific">Pluteus cervinus</name>
    <dbReference type="NCBI Taxonomy" id="181527"/>
    <lineage>
        <taxon>Eukaryota</taxon>
        <taxon>Fungi</taxon>
        <taxon>Dikarya</taxon>
        <taxon>Basidiomycota</taxon>
        <taxon>Agaricomycotina</taxon>
        <taxon>Agaricomycetes</taxon>
        <taxon>Agaricomycetidae</taxon>
        <taxon>Agaricales</taxon>
        <taxon>Pluteineae</taxon>
        <taxon>Pluteaceae</taxon>
        <taxon>Pluteus</taxon>
    </lineage>
</organism>
<dbReference type="Proteomes" id="UP000308600">
    <property type="component" value="Unassembled WGS sequence"/>
</dbReference>